<sequence>MIADFNLKRLAGLLDARAIALDEAAHCVRVCTDTRNVTKGDLFVALRGVRFDAHDYVGDAIGKGAVAAVVDHEIDNAMPQLVVADTLQALGALGCHNRRGFSGPLFAVTGSSGKTSVKEMLASMLATRGATLATRGNLNNEIGVPLTLLELAPEHQYAVIELGASAVGEIARTTRMAMPQVAVLTNALGAHLEGFGSLENIVSAKGEIFEGLAEGGVGVVNADDPHVQRWIAKLNELGRNVCRFSIEGRDAELQATNLTLTGAGTWSCELVYGKERALVQLGVMGRHNIANAAAAAAAWVSAGFALDEAVEGLERFQAVSGRLNPYRLGQGALLIDDSYNANPGSVKAAIDVLVSQPGPHTLLLGDMAELGDEASELHAEVGRYAAERGVEQLMTVGTLSRHTALAAANGGCMARHFVDFADFMDALKQLDLCAGTLLAKGSRSAGMERAVNALKSGQPPQNEEH</sequence>
<evidence type="ECO:0000259" key="14">
    <source>
        <dbReference type="Pfam" id="PF08245"/>
    </source>
</evidence>
<dbReference type="HAMAP" id="MF_02019">
    <property type="entry name" value="MurF"/>
    <property type="match status" value="1"/>
</dbReference>
<evidence type="ECO:0000256" key="4">
    <source>
        <dbReference type="ARBA" id="ARBA00022741"/>
    </source>
</evidence>
<organism evidence="15 16">
    <name type="scientific">Marinobacterium zhoushanense</name>
    <dbReference type="NCBI Taxonomy" id="1679163"/>
    <lineage>
        <taxon>Bacteria</taxon>
        <taxon>Pseudomonadati</taxon>
        <taxon>Pseudomonadota</taxon>
        <taxon>Gammaproteobacteria</taxon>
        <taxon>Oceanospirillales</taxon>
        <taxon>Oceanospirillaceae</taxon>
        <taxon>Marinobacterium</taxon>
    </lineage>
</organism>
<dbReference type="Gene3D" id="3.40.1190.10">
    <property type="entry name" value="Mur-like, catalytic domain"/>
    <property type="match status" value="1"/>
</dbReference>
<reference evidence="16" key="1">
    <citation type="journal article" date="2019" name="Int. J. Syst. Evol. Microbiol.">
        <title>The Global Catalogue of Microorganisms (GCM) 10K type strain sequencing project: providing services to taxonomists for standard genome sequencing and annotation.</title>
        <authorList>
            <consortium name="The Broad Institute Genomics Platform"/>
            <consortium name="The Broad Institute Genome Sequencing Center for Infectious Disease"/>
            <person name="Wu L."/>
            <person name="Ma J."/>
        </authorList>
    </citation>
    <scope>NUCLEOTIDE SEQUENCE [LARGE SCALE GENOMIC DNA]</scope>
    <source>
        <strain evidence="16">CGMCC 1.15341</strain>
    </source>
</reference>
<comment type="pathway">
    <text evidence="10 11">Cell wall biogenesis; peptidoglycan biosynthesis.</text>
</comment>
<dbReference type="InterPro" id="IPR004101">
    <property type="entry name" value="Mur_ligase_C"/>
</dbReference>
<dbReference type="Pfam" id="PF01225">
    <property type="entry name" value="Mur_ligase"/>
    <property type="match status" value="1"/>
</dbReference>
<dbReference type="Pfam" id="PF08245">
    <property type="entry name" value="Mur_ligase_M"/>
    <property type="match status" value="1"/>
</dbReference>
<accession>A0ABQ1K8E7</accession>
<keyword evidence="5 10" id="KW-0067">ATP-binding</keyword>
<evidence type="ECO:0000259" key="12">
    <source>
        <dbReference type="Pfam" id="PF01225"/>
    </source>
</evidence>
<evidence type="ECO:0000256" key="7">
    <source>
        <dbReference type="ARBA" id="ARBA00022984"/>
    </source>
</evidence>
<dbReference type="InterPro" id="IPR036565">
    <property type="entry name" value="Mur-like_cat_sf"/>
</dbReference>
<name>A0ABQ1K8E7_9GAMM</name>
<feature type="domain" description="Mur ligase central" evidence="14">
    <location>
        <begin position="108"/>
        <end position="298"/>
    </location>
</feature>
<dbReference type="InterPro" id="IPR013221">
    <property type="entry name" value="Mur_ligase_cen"/>
</dbReference>
<dbReference type="InterPro" id="IPR005863">
    <property type="entry name" value="UDP-N-AcMur_synth"/>
</dbReference>
<dbReference type="Gene3D" id="3.90.190.20">
    <property type="entry name" value="Mur ligase, C-terminal domain"/>
    <property type="match status" value="1"/>
</dbReference>
<dbReference type="PANTHER" id="PTHR43024:SF1">
    <property type="entry name" value="UDP-N-ACETYLMURAMOYL-TRIPEPTIDE--D-ALANYL-D-ALANINE LIGASE"/>
    <property type="match status" value="1"/>
</dbReference>
<evidence type="ECO:0000256" key="1">
    <source>
        <dbReference type="ARBA" id="ARBA00022490"/>
    </source>
</evidence>
<dbReference type="RefSeq" id="WP_188746306.1">
    <property type="nucleotide sequence ID" value="NZ_BMIJ01000002.1"/>
</dbReference>
<keyword evidence="4 10" id="KW-0547">Nucleotide-binding</keyword>
<dbReference type="SUPFAM" id="SSF63418">
    <property type="entry name" value="MurE/MurF N-terminal domain"/>
    <property type="match status" value="1"/>
</dbReference>
<gene>
    <name evidence="10 15" type="primary">murF</name>
    <name evidence="15" type="ORF">GCM10011352_12070</name>
</gene>
<feature type="domain" description="Mur ligase N-terminal catalytic" evidence="12">
    <location>
        <begin position="30"/>
        <end position="74"/>
    </location>
</feature>
<evidence type="ECO:0000256" key="9">
    <source>
        <dbReference type="ARBA" id="ARBA00023316"/>
    </source>
</evidence>
<dbReference type="NCBIfam" id="TIGR01143">
    <property type="entry name" value="murF"/>
    <property type="match status" value="1"/>
</dbReference>
<comment type="similarity">
    <text evidence="10">Belongs to the MurCDEF family. MurF subfamily.</text>
</comment>
<dbReference type="InterPro" id="IPR036615">
    <property type="entry name" value="Mur_ligase_C_dom_sf"/>
</dbReference>
<evidence type="ECO:0000313" key="16">
    <source>
        <dbReference type="Proteomes" id="UP000629025"/>
    </source>
</evidence>
<keyword evidence="1 10" id="KW-0963">Cytoplasm</keyword>
<evidence type="ECO:0000256" key="6">
    <source>
        <dbReference type="ARBA" id="ARBA00022960"/>
    </source>
</evidence>
<dbReference type="SUPFAM" id="SSF53244">
    <property type="entry name" value="MurD-like peptide ligases, peptide-binding domain"/>
    <property type="match status" value="1"/>
</dbReference>
<keyword evidence="7 10" id="KW-0573">Peptidoglycan synthesis</keyword>
<dbReference type="Proteomes" id="UP000629025">
    <property type="component" value="Unassembled WGS sequence"/>
</dbReference>
<keyword evidence="2 10" id="KW-0436">Ligase</keyword>
<comment type="caution">
    <text evidence="15">The sequence shown here is derived from an EMBL/GenBank/DDBJ whole genome shotgun (WGS) entry which is preliminary data.</text>
</comment>
<evidence type="ECO:0000259" key="13">
    <source>
        <dbReference type="Pfam" id="PF02875"/>
    </source>
</evidence>
<keyword evidence="3 10" id="KW-0132">Cell division</keyword>
<dbReference type="GO" id="GO:0016874">
    <property type="term" value="F:ligase activity"/>
    <property type="evidence" value="ECO:0007669"/>
    <property type="project" value="UniProtKB-KW"/>
</dbReference>
<proteinExistence type="inferred from homology"/>
<evidence type="ECO:0000256" key="8">
    <source>
        <dbReference type="ARBA" id="ARBA00023306"/>
    </source>
</evidence>
<evidence type="ECO:0000256" key="3">
    <source>
        <dbReference type="ARBA" id="ARBA00022618"/>
    </source>
</evidence>
<feature type="domain" description="Mur ligase C-terminal" evidence="13">
    <location>
        <begin position="321"/>
        <end position="431"/>
    </location>
</feature>
<dbReference type="Gene3D" id="3.40.1390.10">
    <property type="entry name" value="MurE/MurF, N-terminal domain"/>
    <property type="match status" value="1"/>
</dbReference>
<comment type="catalytic activity">
    <reaction evidence="10 11">
        <text>D-alanyl-D-alanine + UDP-N-acetyl-alpha-D-muramoyl-L-alanyl-gamma-D-glutamyl-meso-2,6-diaminopimelate + ATP = UDP-N-acetyl-alpha-D-muramoyl-L-alanyl-gamma-D-glutamyl-meso-2,6-diaminopimeloyl-D-alanyl-D-alanine + ADP + phosphate + H(+)</text>
        <dbReference type="Rhea" id="RHEA:28374"/>
        <dbReference type="ChEBI" id="CHEBI:15378"/>
        <dbReference type="ChEBI" id="CHEBI:30616"/>
        <dbReference type="ChEBI" id="CHEBI:43474"/>
        <dbReference type="ChEBI" id="CHEBI:57822"/>
        <dbReference type="ChEBI" id="CHEBI:61386"/>
        <dbReference type="ChEBI" id="CHEBI:83905"/>
        <dbReference type="ChEBI" id="CHEBI:456216"/>
        <dbReference type="EC" id="6.3.2.10"/>
    </reaction>
</comment>
<evidence type="ECO:0000313" key="15">
    <source>
        <dbReference type="EMBL" id="GGB87697.1"/>
    </source>
</evidence>
<dbReference type="InterPro" id="IPR035911">
    <property type="entry name" value="MurE/MurF_N"/>
</dbReference>
<keyword evidence="8 10" id="KW-0131">Cell cycle</keyword>
<dbReference type="InterPro" id="IPR000713">
    <property type="entry name" value="Mur_ligase_N"/>
</dbReference>
<dbReference type="InterPro" id="IPR051046">
    <property type="entry name" value="MurCDEF_CellWall_CoF430Synth"/>
</dbReference>
<comment type="function">
    <text evidence="10 11">Involved in cell wall formation. Catalyzes the final step in the synthesis of UDP-N-acetylmuramoyl-pentapeptide, the precursor of murein.</text>
</comment>
<dbReference type="Pfam" id="PF02875">
    <property type="entry name" value="Mur_ligase_C"/>
    <property type="match status" value="1"/>
</dbReference>
<keyword evidence="9 10" id="KW-0961">Cell wall biogenesis/degradation</keyword>
<feature type="binding site" evidence="10">
    <location>
        <begin position="110"/>
        <end position="116"/>
    </location>
    <ligand>
        <name>ATP</name>
        <dbReference type="ChEBI" id="CHEBI:30616"/>
    </ligand>
</feature>
<dbReference type="EMBL" id="BMIJ01000002">
    <property type="protein sequence ID" value="GGB87697.1"/>
    <property type="molecule type" value="Genomic_DNA"/>
</dbReference>
<evidence type="ECO:0000256" key="5">
    <source>
        <dbReference type="ARBA" id="ARBA00022840"/>
    </source>
</evidence>
<evidence type="ECO:0000256" key="10">
    <source>
        <dbReference type="HAMAP-Rule" id="MF_02019"/>
    </source>
</evidence>
<protein>
    <recommendedName>
        <fullName evidence="10 11">UDP-N-acetylmuramoyl-tripeptide--D-alanyl-D-alanine ligase</fullName>
        <ecNumber evidence="10 11">6.3.2.10</ecNumber>
    </recommendedName>
    <alternativeName>
        <fullName evidence="10">D-alanyl-D-alanine-adding enzyme</fullName>
    </alternativeName>
</protein>
<dbReference type="SUPFAM" id="SSF53623">
    <property type="entry name" value="MurD-like peptide ligases, catalytic domain"/>
    <property type="match status" value="1"/>
</dbReference>
<evidence type="ECO:0000256" key="11">
    <source>
        <dbReference type="RuleBase" id="RU004136"/>
    </source>
</evidence>
<dbReference type="EC" id="6.3.2.10" evidence="10 11"/>
<dbReference type="PANTHER" id="PTHR43024">
    <property type="entry name" value="UDP-N-ACETYLMURAMOYL-TRIPEPTIDE--D-ALANYL-D-ALANINE LIGASE"/>
    <property type="match status" value="1"/>
</dbReference>
<keyword evidence="6 10" id="KW-0133">Cell shape</keyword>
<comment type="subcellular location">
    <subcellularLocation>
        <location evidence="10 11">Cytoplasm</location>
    </subcellularLocation>
</comment>
<evidence type="ECO:0000256" key="2">
    <source>
        <dbReference type="ARBA" id="ARBA00022598"/>
    </source>
</evidence>
<keyword evidence="16" id="KW-1185">Reference proteome</keyword>